<dbReference type="PANTHER" id="PTHR23511:SF35">
    <property type="entry name" value="MAJOR FACILITATOR SUPERFAMILY (MFS) PROFILE DOMAIN-CONTAINING PROTEIN"/>
    <property type="match status" value="1"/>
</dbReference>
<dbReference type="InterPro" id="IPR011701">
    <property type="entry name" value="MFS"/>
</dbReference>
<sequence>MKIEKDELPLSKIIVHEVKGNMEVDLERALEICGAGKYQVFHCALMVAILGASILEIIGYSFILPAAACDLDLSDNLRGVITSIPNIGVIITAPFWGRAADALGRKPVLLFSTAASGVIGLFAAFMPGLLSFALVKFAGSLFLSCPSSLGFAYTGELMPQKSRDLALLICNALLMLFASLCPILAWGVLAYDWHDAISLRPWRVLTAVYASPLILAALWLTQAQESPKFLIAKNKPEKALEVLKHIYSMNNGCSKENYCVTSLKNYMEHSETQTENGNCSFRDKLRKGPTFALLRPPHLKWLALIGFLMFGLFSLLNGLFLFAPNTINKVMMSPDEPVTICMLMNLPENQTESATCVDSISYGTFQITVIASLIYGTLVMLISLSPTNKKTLLIGMYALVAGTCLTSAMTSNRIVAGVSMSALQITALGIGPLTAYTVELFPTNLRGTAVGAVMMFGRVGSVVGANVSGMFLAQACTLTFFIFAALLFFCAGLSFLLPKDQTVTNNR</sequence>
<accession>A0A8J9YDQ3</accession>
<evidence type="ECO:0000256" key="1">
    <source>
        <dbReference type="ARBA" id="ARBA00004141"/>
    </source>
</evidence>
<feature type="transmembrane region" description="Helical" evidence="6">
    <location>
        <begin position="201"/>
        <end position="220"/>
    </location>
</feature>
<evidence type="ECO:0000256" key="3">
    <source>
        <dbReference type="ARBA" id="ARBA00022692"/>
    </source>
</evidence>
<dbReference type="InterPro" id="IPR020846">
    <property type="entry name" value="MFS_dom"/>
</dbReference>
<name>A0A8J9YDQ3_9NEOP</name>
<feature type="transmembrane region" description="Helical" evidence="6">
    <location>
        <begin position="414"/>
        <end position="438"/>
    </location>
</feature>
<dbReference type="EMBL" id="OV170224">
    <property type="protein sequence ID" value="CAH0723971.1"/>
    <property type="molecule type" value="Genomic_DNA"/>
</dbReference>
<dbReference type="Pfam" id="PF07690">
    <property type="entry name" value="MFS_1"/>
    <property type="match status" value="1"/>
</dbReference>
<keyword evidence="2" id="KW-0813">Transport</keyword>
<dbReference type="Gene3D" id="1.20.1250.20">
    <property type="entry name" value="MFS general substrate transporter like domains"/>
    <property type="match status" value="1"/>
</dbReference>
<feature type="non-terminal residue" evidence="8">
    <location>
        <position position="507"/>
    </location>
</feature>
<dbReference type="Proteomes" id="UP000838878">
    <property type="component" value="Chromosome 4"/>
</dbReference>
<dbReference type="OrthoDB" id="433512at2759"/>
<feature type="transmembrane region" description="Helical" evidence="6">
    <location>
        <begin position="478"/>
        <end position="497"/>
    </location>
</feature>
<evidence type="ECO:0000259" key="7">
    <source>
        <dbReference type="PROSITE" id="PS50850"/>
    </source>
</evidence>
<dbReference type="SUPFAM" id="SSF103473">
    <property type="entry name" value="MFS general substrate transporter"/>
    <property type="match status" value="1"/>
</dbReference>
<evidence type="ECO:0000313" key="8">
    <source>
        <dbReference type="EMBL" id="CAH0723971.1"/>
    </source>
</evidence>
<feature type="transmembrane region" description="Helical" evidence="6">
    <location>
        <begin position="365"/>
        <end position="384"/>
    </location>
</feature>
<feature type="transmembrane region" description="Helical" evidence="6">
    <location>
        <begin position="40"/>
        <end position="64"/>
    </location>
</feature>
<evidence type="ECO:0000313" key="9">
    <source>
        <dbReference type="Proteomes" id="UP000838878"/>
    </source>
</evidence>
<keyword evidence="9" id="KW-1185">Reference proteome</keyword>
<keyword evidence="4 6" id="KW-1133">Transmembrane helix</keyword>
<evidence type="ECO:0000256" key="4">
    <source>
        <dbReference type="ARBA" id="ARBA00022989"/>
    </source>
</evidence>
<keyword evidence="5 6" id="KW-0472">Membrane</keyword>
<proteinExistence type="predicted"/>
<evidence type="ECO:0000256" key="2">
    <source>
        <dbReference type="ARBA" id="ARBA00022448"/>
    </source>
</evidence>
<dbReference type="AlphaFoldDB" id="A0A8J9YDQ3"/>
<feature type="transmembrane region" description="Helical" evidence="6">
    <location>
        <begin position="301"/>
        <end position="323"/>
    </location>
</feature>
<comment type="subcellular location">
    <subcellularLocation>
        <location evidence="1">Membrane</location>
        <topology evidence="1">Multi-pass membrane protein</topology>
    </subcellularLocation>
</comment>
<keyword evidence="3 6" id="KW-0812">Transmembrane</keyword>
<feature type="transmembrane region" description="Helical" evidence="6">
    <location>
        <begin position="132"/>
        <end position="153"/>
    </location>
</feature>
<evidence type="ECO:0000256" key="5">
    <source>
        <dbReference type="ARBA" id="ARBA00023136"/>
    </source>
</evidence>
<dbReference type="PANTHER" id="PTHR23511">
    <property type="entry name" value="SYNAPTIC VESICLE GLYCOPROTEIN 2"/>
    <property type="match status" value="1"/>
</dbReference>
<feature type="transmembrane region" description="Helical" evidence="6">
    <location>
        <begin position="76"/>
        <end position="96"/>
    </location>
</feature>
<feature type="transmembrane region" description="Helical" evidence="6">
    <location>
        <begin position="108"/>
        <end position="126"/>
    </location>
</feature>
<protein>
    <recommendedName>
        <fullName evidence="7">Major facilitator superfamily (MFS) profile domain-containing protein</fullName>
    </recommendedName>
</protein>
<dbReference type="InterPro" id="IPR036259">
    <property type="entry name" value="MFS_trans_sf"/>
</dbReference>
<organism evidence="8 9">
    <name type="scientific">Brenthis ino</name>
    <name type="common">lesser marbled fritillary</name>
    <dbReference type="NCBI Taxonomy" id="405034"/>
    <lineage>
        <taxon>Eukaryota</taxon>
        <taxon>Metazoa</taxon>
        <taxon>Ecdysozoa</taxon>
        <taxon>Arthropoda</taxon>
        <taxon>Hexapoda</taxon>
        <taxon>Insecta</taxon>
        <taxon>Pterygota</taxon>
        <taxon>Neoptera</taxon>
        <taxon>Endopterygota</taxon>
        <taxon>Lepidoptera</taxon>
        <taxon>Glossata</taxon>
        <taxon>Ditrysia</taxon>
        <taxon>Papilionoidea</taxon>
        <taxon>Nymphalidae</taxon>
        <taxon>Heliconiinae</taxon>
        <taxon>Argynnini</taxon>
        <taxon>Brenthis</taxon>
    </lineage>
</organism>
<gene>
    <name evidence="8" type="ORF">BINO364_LOCUS9736</name>
</gene>
<evidence type="ECO:0000256" key="6">
    <source>
        <dbReference type="SAM" id="Phobius"/>
    </source>
</evidence>
<reference evidence="8" key="1">
    <citation type="submission" date="2021-12" db="EMBL/GenBank/DDBJ databases">
        <authorList>
            <person name="Martin H S."/>
        </authorList>
    </citation>
    <scope>NUCLEOTIDE SEQUENCE</scope>
</reference>
<feature type="transmembrane region" description="Helical" evidence="6">
    <location>
        <begin position="165"/>
        <end position="189"/>
    </location>
</feature>
<dbReference type="PROSITE" id="PS50850">
    <property type="entry name" value="MFS"/>
    <property type="match status" value="1"/>
</dbReference>
<dbReference type="GO" id="GO:0016020">
    <property type="term" value="C:membrane"/>
    <property type="evidence" value="ECO:0007669"/>
    <property type="project" value="UniProtKB-SubCell"/>
</dbReference>
<feature type="transmembrane region" description="Helical" evidence="6">
    <location>
        <begin position="391"/>
        <end position="408"/>
    </location>
</feature>
<dbReference type="GO" id="GO:0022857">
    <property type="term" value="F:transmembrane transporter activity"/>
    <property type="evidence" value="ECO:0007669"/>
    <property type="project" value="InterPro"/>
</dbReference>
<feature type="transmembrane region" description="Helical" evidence="6">
    <location>
        <begin position="450"/>
        <end position="472"/>
    </location>
</feature>
<feature type="domain" description="Major facilitator superfamily (MFS) profile" evidence="7">
    <location>
        <begin position="40"/>
        <end position="502"/>
    </location>
</feature>